<name>A0A1M7GD16_9GAMM</name>
<dbReference type="OrthoDB" id="7011745at2"/>
<evidence type="ECO:0000313" key="1">
    <source>
        <dbReference type="EMBL" id="SHM13998.1"/>
    </source>
</evidence>
<dbReference type="AlphaFoldDB" id="A0A1M7GD16"/>
<evidence type="ECO:0008006" key="3">
    <source>
        <dbReference type="Google" id="ProtNLM"/>
    </source>
</evidence>
<dbReference type="EMBL" id="FRCA01000005">
    <property type="protein sequence ID" value="SHM13998.1"/>
    <property type="molecule type" value="Genomic_DNA"/>
</dbReference>
<gene>
    <name evidence="1" type="ORF">SAMN05660971_02292</name>
</gene>
<reference evidence="1 2" key="1">
    <citation type="submission" date="2016-11" db="EMBL/GenBank/DDBJ databases">
        <authorList>
            <person name="Jaros S."/>
            <person name="Januszkiewicz K."/>
            <person name="Wedrychowicz H."/>
        </authorList>
    </citation>
    <scope>NUCLEOTIDE SEQUENCE [LARGE SCALE GENOMIC DNA]</scope>
    <source>
        <strain evidence="1 2">DSM 4740</strain>
    </source>
</reference>
<protein>
    <recommendedName>
        <fullName evidence="3">SCP-2 sterol transfer family protein</fullName>
    </recommendedName>
</protein>
<accession>A0A1M7GD16</accession>
<organism evidence="1 2">
    <name type="scientific">Halomonas cupida</name>
    <dbReference type="NCBI Taxonomy" id="44933"/>
    <lineage>
        <taxon>Bacteria</taxon>
        <taxon>Pseudomonadati</taxon>
        <taxon>Pseudomonadota</taxon>
        <taxon>Gammaproteobacteria</taxon>
        <taxon>Oceanospirillales</taxon>
        <taxon>Halomonadaceae</taxon>
        <taxon>Halomonas</taxon>
    </lineage>
</organism>
<evidence type="ECO:0000313" key="2">
    <source>
        <dbReference type="Proteomes" id="UP000184123"/>
    </source>
</evidence>
<dbReference type="STRING" id="44933.SAMN05660971_02292"/>
<proteinExistence type="predicted"/>
<sequence length="118" mass="13849">MTLKFMLWLLAVMLKRARRRKARFREQLEQIDGLDWGIATEDLSIARYYRMNHRAIDSAAGLPVDLDLELRFQDADSAVKVLRRPSPTTFRNALMEGRLRVVGDSRDLDRLQRLLKHL</sequence>
<dbReference type="RefSeq" id="WP_073435321.1">
    <property type="nucleotide sequence ID" value="NZ_BJXU01000057.1"/>
</dbReference>
<dbReference type="Proteomes" id="UP000184123">
    <property type="component" value="Unassembled WGS sequence"/>
</dbReference>